<protein>
    <submittedName>
        <fullName evidence="1">Uncharacterized protein</fullName>
    </submittedName>
</protein>
<reference evidence="1 2" key="1">
    <citation type="journal article" date="2021" name="Int. J. Syst. Evol. Microbiol.">
        <title>Amazonocrinis nigriterrae gen. nov., sp. nov., Atlanticothrix silvestris gen. nov., sp. nov. and Dendronalium phyllosphericum gen. nov., sp. nov., nostocacean cyanobacteria from Brazilian environments.</title>
        <authorList>
            <person name="Alvarenga D.O."/>
            <person name="Andreote A.P.D."/>
            <person name="Branco L.H.Z."/>
            <person name="Delbaje E."/>
            <person name="Cruz R.B."/>
            <person name="Varani A.M."/>
            <person name="Fiore M.F."/>
        </authorList>
    </citation>
    <scope>NUCLEOTIDE SEQUENCE [LARGE SCALE GENOMIC DNA]</scope>
    <source>
        <strain evidence="1 2">CENA67</strain>
    </source>
</reference>
<dbReference type="AlphaFoldDB" id="A0A8J7HUS9"/>
<proteinExistence type="predicted"/>
<comment type="caution">
    <text evidence="1">The sequence shown here is derived from an EMBL/GenBank/DDBJ whole genome shotgun (WGS) entry which is preliminary data.</text>
</comment>
<keyword evidence="2" id="KW-1185">Reference proteome</keyword>
<dbReference type="EMBL" id="JAECZC010000047">
    <property type="protein sequence ID" value="MBH8564600.1"/>
    <property type="molecule type" value="Genomic_DNA"/>
</dbReference>
<gene>
    <name evidence="1" type="ORF">I8748_20840</name>
</gene>
<dbReference type="RefSeq" id="WP_214662682.1">
    <property type="nucleotide sequence ID" value="NZ_JAECZC010000047.1"/>
</dbReference>
<organism evidence="1 2">
    <name type="scientific">Amazonocrinis nigriterrae CENA67</name>
    <dbReference type="NCBI Taxonomy" id="2794033"/>
    <lineage>
        <taxon>Bacteria</taxon>
        <taxon>Bacillati</taxon>
        <taxon>Cyanobacteriota</taxon>
        <taxon>Cyanophyceae</taxon>
        <taxon>Nostocales</taxon>
        <taxon>Nostocaceae</taxon>
        <taxon>Amazonocrinis</taxon>
        <taxon>Amazonocrinis nigriterrae</taxon>
    </lineage>
</organism>
<accession>A0A8J7HUS9</accession>
<evidence type="ECO:0000313" key="1">
    <source>
        <dbReference type="EMBL" id="MBH8564600.1"/>
    </source>
</evidence>
<sequence length="66" mass="7211">MAAPTSATNALGNLNSTSVLFKASDRHCNFSSFDGWGDAPKLNITLSTTPQKLTDSYYQRSTFIYS</sequence>
<evidence type="ECO:0000313" key="2">
    <source>
        <dbReference type="Proteomes" id="UP000632766"/>
    </source>
</evidence>
<dbReference type="Proteomes" id="UP000632766">
    <property type="component" value="Unassembled WGS sequence"/>
</dbReference>
<name>A0A8J7HUS9_9NOST</name>